<dbReference type="InterPro" id="IPR011990">
    <property type="entry name" value="TPR-like_helical_dom_sf"/>
</dbReference>
<keyword evidence="2" id="KW-1185">Reference proteome</keyword>
<sequence length="242" mass="27193">MTYLPPAATHVSAAEQAFYRGDRESAYQLIKAALLCDPQSVDAWLWLGKLAEDTRYQRECYERVLALDPTNRSAKDGIEALRLRQMLAGSSLMSEKSLKSAGQIGIYLLKSEAITADQLQEALRQQRMLRRHGEFAQLGDILLKYGWITPEQMAGALVAQLHAKLRQPGHKTPKFLGEYMVAEGVITLAQLEGVLAEQMRLGLLGQRVALGSLLIRNKIIEPDQPNRVLEQQRIAFYGRFED</sequence>
<protein>
    <recommendedName>
        <fullName evidence="3">Tetratricopeptide repeat protein</fullName>
    </recommendedName>
</protein>
<organism evidence="1 2">
    <name type="scientific">Kouleothrix aurantiaca</name>
    <dbReference type="NCBI Taxonomy" id="186479"/>
    <lineage>
        <taxon>Bacteria</taxon>
        <taxon>Bacillati</taxon>
        <taxon>Chloroflexota</taxon>
        <taxon>Chloroflexia</taxon>
        <taxon>Chloroflexales</taxon>
        <taxon>Roseiflexineae</taxon>
        <taxon>Roseiflexaceae</taxon>
        <taxon>Kouleothrix</taxon>
    </lineage>
</organism>
<dbReference type="Proteomes" id="UP000050509">
    <property type="component" value="Unassembled WGS sequence"/>
</dbReference>
<accession>A0A0N8PRM3</accession>
<dbReference type="SUPFAM" id="SSF48452">
    <property type="entry name" value="TPR-like"/>
    <property type="match status" value="1"/>
</dbReference>
<evidence type="ECO:0000313" key="2">
    <source>
        <dbReference type="Proteomes" id="UP000050509"/>
    </source>
</evidence>
<comment type="caution">
    <text evidence="1">The sequence shown here is derived from an EMBL/GenBank/DDBJ whole genome shotgun (WGS) entry which is preliminary data.</text>
</comment>
<dbReference type="InterPro" id="IPR037257">
    <property type="entry name" value="T2SS_E_N_sf"/>
</dbReference>
<dbReference type="SUPFAM" id="SSF160246">
    <property type="entry name" value="EspE N-terminal domain-like"/>
    <property type="match status" value="1"/>
</dbReference>
<proteinExistence type="predicted"/>
<gene>
    <name evidence="1" type="ORF">SE17_27590</name>
</gene>
<reference evidence="1 2" key="1">
    <citation type="submission" date="2015-09" db="EMBL/GenBank/DDBJ databases">
        <title>Draft genome sequence of Kouleothrix aurantiaca JCM 19913.</title>
        <authorList>
            <person name="Hemp J."/>
        </authorList>
    </citation>
    <scope>NUCLEOTIDE SEQUENCE [LARGE SCALE GENOMIC DNA]</scope>
    <source>
        <strain evidence="1 2">COM-B</strain>
    </source>
</reference>
<dbReference type="Gene3D" id="1.25.40.10">
    <property type="entry name" value="Tetratricopeptide repeat domain"/>
    <property type="match status" value="1"/>
</dbReference>
<evidence type="ECO:0008006" key="3">
    <source>
        <dbReference type="Google" id="ProtNLM"/>
    </source>
</evidence>
<dbReference type="EMBL" id="LJCR01001456">
    <property type="protein sequence ID" value="KPV50325.1"/>
    <property type="molecule type" value="Genomic_DNA"/>
</dbReference>
<name>A0A0N8PRM3_9CHLR</name>
<evidence type="ECO:0000313" key="1">
    <source>
        <dbReference type="EMBL" id="KPV50325.1"/>
    </source>
</evidence>
<dbReference type="AlphaFoldDB" id="A0A0N8PRM3"/>